<gene>
    <name evidence="3" type="ORF">EI982_08170</name>
</gene>
<evidence type="ECO:0000313" key="3">
    <source>
        <dbReference type="EMBL" id="QGX94775.1"/>
    </source>
</evidence>
<protein>
    <submittedName>
        <fullName evidence="3">MBL fold metallo-hydrolase</fullName>
    </submittedName>
</protein>
<keyword evidence="1 3" id="KW-0378">Hydrolase</keyword>
<dbReference type="InterPro" id="IPR050114">
    <property type="entry name" value="UPF0173_UPF0282_UlaG_hydrolase"/>
</dbReference>
<dbReference type="OrthoDB" id="336381at2157"/>
<keyword evidence="4" id="KW-1185">Reference proteome</keyword>
<feature type="domain" description="Metallo-beta-lactamase" evidence="2">
    <location>
        <begin position="42"/>
        <end position="237"/>
    </location>
</feature>
<dbReference type="InterPro" id="IPR001279">
    <property type="entry name" value="Metallo-B-lactamas"/>
</dbReference>
<sequence length="287" mass="31737">MIHATWGDWFVREEIEGTDPDELILWYLGCNGFVLRSPEATVYIDPYFGDGDPPNLVRMIPVPLDPADATECDAVLATHEHIDHMHPPSYGPLVEELGADVYATTAAYEEPDYDGEMRVPNERKHVVEPGRTFTVGDLTIHAVAANDPDAIAEVGYVVEHDSGTFFHGGDSRPAPEAFGAVADSFDVDVGALAFGSVANTYDPETDTVERNRWYMDENQIVEAATQLELDRLLPTHYDMWRGFGADPGALGHHTASFRYPRVIEHAVVGDRFTVAEPGRVQARALRE</sequence>
<dbReference type="PANTHER" id="PTHR43546:SF9">
    <property type="entry name" value="L-ASCORBATE-6-PHOSPHATE LACTONASE ULAG-RELATED"/>
    <property type="match status" value="1"/>
</dbReference>
<dbReference type="SUPFAM" id="SSF56281">
    <property type="entry name" value="Metallo-hydrolase/oxidoreductase"/>
    <property type="match status" value="1"/>
</dbReference>
<organism evidence="3 4">
    <name type="scientific">Haloplanus rallus</name>
    <dbReference type="NCBI Taxonomy" id="1816183"/>
    <lineage>
        <taxon>Archaea</taxon>
        <taxon>Methanobacteriati</taxon>
        <taxon>Methanobacteriota</taxon>
        <taxon>Stenosarchaea group</taxon>
        <taxon>Halobacteria</taxon>
        <taxon>Halobacteriales</taxon>
        <taxon>Haloferacaceae</taxon>
        <taxon>Haloplanus</taxon>
    </lineage>
</organism>
<evidence type="ECO:0000313" key="4">
    <source>
        <dbReference type="Proteomes" id="UP000428325"/>
    </source>
</evidence>
<dbReference type="GO" id="GO:0016787">
    <property type="term" value="F:hydrolase activity"/>
    <property type="evidence" value="ECO:0007669"/>
    <property type="project" value="UniProtKB-KW"/>
</dbReference>
<dbReference type="KEGG" id="hra:EI982_08170"/>
<dbReference type="Pfam" id="PF12706">
    <property type="entry name" value="Lactamase_B_2"/>
    <property type="match status" value="1"/>
</dbReference>
<evidence type="ECO:0000256" key="1">
    <source>
        <dbReference type="ARBA" id="ARBA00022801"/>
    </source>
</evidence>
<dbReference type="PANTHER" id="PTHR43546">
    <property type="entry name" value="UPF0173 METAL-DEPENDENT HYDROLASE MJ1163-RELATED"/>
    <property type="match status" value="1"/>
</dbReference>
<dbReference type="Proteomes" id="UP000428325">
    <property type="component" value="Chromosome"/>
</dbReference>
<dbReference type="InterPro" id="IPR036866">
    <property type="entry name" value="RibonucZ/Hydroxyglut_hydro"/>
</dbReference>
<dbReference type="AlphaFoldDB" id="A0A6B9F315"/>
<dbReference type="EMBL" id="CP034345">
    <property type="protein sequence ID" value="QGX94775.1"/>
    <property type="molecule type" value="Genomic_DNA"/>
</dbReference>
<dbReference type="GeneID" id="43369506"/>
<name>A0A6B9F315_9EURY</name>
<accession>A0A6B9F315</accession>
<dbReference type="Gene3D" id="3.60.15.10">
    <property type="entry name" value="Ribonuclease Z/Hydroxyacylglutathione hydrolase-like"/>
    <property type="match status" value="1"/>
</dbReference>
<proteinExistence type="predicted"/>
<evidence type="ECO:0000259" key="2">
    <source>
        <dbReference type="Pfam" id="PF12706"/>
    </source>
</evidence>
<dbReference type="RefSeq" id="WP_157689227.1">
    <property type="nucleotide sequence ID" value="NZ_CP034345.1"/>
</dbReference>
<reference evidence="3 4" key="1">
    <citation type="submission" date="2018-12" db="EMBL/GenBank/DDBJ databases">
        <title>Complete genome sequence of Haloplanus rallus MBLA0036.</title>
        <authorList>
            <person name="Nam Y.-d."/>
            <person name="Kang J."/>
            <person name="Chung W.-H."/>
            <person name="Park Y.S."/>
        </authorList>
    </citation>
    <scope>NUCLEOTIDE SEQUENCE [LARGE SCALE GENOMIC DNA]</scope>
    <source>
        <strain evidence="3 4">MBLA0036</strain>
    </source>
</reference>